<dbReference type="Pfam" id="PF01522">
    <property type="entry name" value="Polysacc_deac_1"/>
    <property type="match status" value="1"/>
</dbReference>
<gene>
    <name evidence="3" type="ORF">DV701_11495</name>
</gene>
<protein>
    <submittedName>
        <fullName evidence="3">Polysaccharide deacetylase</fullName>
    </submittedName>
</protein>
<dbReference type="InterPro" id="IPR006311">
    <property type="entry name" value="TAT_signal"/>
</dbReference>
<dbReference type="RefSeq" id="WP_114928422.1">
    <property type="nucleotide sequence ID" value="NZ_CP031229.1"/>
</dbReference>
<dbReference type="InterPro" id="IPR011330">
    <property type="entry name" value="Glyco_hydro/deAcase_b/a-brl"/>
</dbReference>
<name>A0A345NNQ3_9MICO</name>
<dbReference type="AlphaFoldDB" id="A0A345NNQ3"/>
<evidence type="ECO:0000256" key="1">
    <source>
        <dbReference type="SAM" id="MobiDB-lite"/>
    </source>
</evidence>
<feature type="domain" description="NodB homology" evidence="2">
    <location>
        <begin position="97"/>
        <end position="295"/>
    </location>
</feature>
<organism evidence="3 4">
    <name type="scientific">Ornithinimicrobium avium</name>
    <dbReference type="NCBI Taxonomy" id="2283195"/>
    <lineage>
        <taxon>Bacteria</taxon>
        <taxon>Bacillati</taxon>
        <taxon>Actinomycetota</taxon>
        <taxon>Actinomycetes</taxon>
        <taxon>Micrococcales</taxon>
        <taxon>Ornithinimicrobiaceae</taxon>
        <taxon>Ornithinimicrobium</taxon>
    </lineage>
</organism>
<sequence>MPSRLAVIRPTLTRRALTRRTVLRAALAAGVAAPAPGQPVSRPPEALRSTSLPTSPLHLISTGLPTRQGAVALLGGRAPAWFGLEGPGIVSSFPSTDQVVLTFDACGGSRLEHDAELIEVLRRHQAPATLFVNRSWAVANWRTMSELVADPLFEIANHGDRHVPLSVDGQAAYGIPGTASVEEAYDEIARAHRLLRVLWGIEPRWFRPGTAHLDDVSAELAVHLGTPVVGFTVNGDLGATAPARQVTANLLTLAPGGIVLAHMNRPGGGTAAGVDAAVPLLRERGLSLRRLDDVL</sequence>
<evidence type="ECO:0000313" key="3">
    <source>
        <dbReference type="EMBL" id="AXH96661.1"/>
    </source>
</evidence>
<dbReference type="GO" id="GO:0016810">
    <property type="term" value="F:hydrolase activity, acting on carbon-nitrogen (but not peptide) bonds"/>
    <property type="evidence" value="ECO:0007669"/>
    <property type="project" value="InterPro"/>
</dbReference>
<dbReference type="PROSITE" id="PS51318">
    <property type="entry name" value="TAT"/>
    <property type="match status" value="1"/>
</dbReference>
<proteinExistence type="predicted"/>
<keyword evidence="4" id="KW-1185">Reference proteome</keyword>
<dbReference type="GO" id="GO:0005975">
    <property type="term" value="P:carbohydrate metabolic process"/>
    <property type="evidence" value="ECO:0007669"/>
    <property type="project" value="InterPro"/>
</dbReference>
<dbReference type="KEGG" id="orn:DV701_11495"/>
<dbReference type="InterPro" id="IPR050248">
    <property type="entry name" value="Polysacc_deacetylase_ArnD"/>
</dbReference>
<feature type="region of interest" description="Disordered" evidence="1">
    <location>
        <begin position="33"/>
        <end position="52"/>
    </location>
</feature>
<dbReference type="SUPFAM" id="SSF88713">
    <property type="entry name" value="Glycoside hydrolase/deacetylase"/>
    <property type="match status" value="1"/>
</dbReference>
<accession>A0A345NNQ3</accession>
<reference evidence="3 4" key="1">
    <citation type="submission" date="2018-07" db="EMBL/GenBank/DDBJ databases">
        <title>Complete genome sequencing of Ornithinimicrobium sp. AMA3305.</title>
        <authorList>
            <person name="Bae J.-W."/>
        </authorList>
    </citation>
    <scope>NUCLEOTIDE SEQUENCE [LARGE SCALE GENOMIC DNA]</scope>
    <source>
        <strain evidence="3 4">AMA3305</strain>
    </source>
</reference>
<dbReference type="OrthoDB" id="9814083at2"/>
<dbReference type="PANTHER" id="PTHR10587:SF134">
    <property type="entry name" value="SECRETED PROTEIN"/>
    <property type="match status" value="1"/>
</dbReference>
<dbReference type="Proteomes" id="UP000253790">
    <property type="component" value="Chromosome"/>
</dbReference>
<evidence type="ECO:0000259" key="2">
    <source>
        <dbReference type="PROSITE" id="PS51677"/>
    </source>
</evidence>
<dbReference type="PROSITE" id="PS51677">
    <property type="entry name" value="NODB"/>
    <property type="match status" value="1"/>
</dbReference>
<dbReference type="InterPro" id="IPR002509">
    <property type="entry name" value="NODB_dom"/>
</dbReference>
<dbReference type="EMBL" id="CP031229">
    <property type="protein sequence ID" value="AXH96661.1"/>
    <property type="molecule type" value="Genomic_DNA"/>
</dbReference>
<dbReference type="PANTHER" id="PTHR10587">
    <property type="entry name" value="GLYCOSYL TRANSFERASE-RELATED"/>
    <property type="match status" value="1"/>
</dbReference>
<dbReference type="Gene3D" id="3.20.20.370">
    <property type="entry name" value="Glycoside hydrolase/deacetylase"/>
    <property type="match status" value="1"/>
</dbReference>
<evidence type="ECO:0000313" key="4">
    <source>
        <dbReference type="Proteomes" id="UP000253790"/>
    </source>
</evidence>